<accession>A0A1Y3BC23</accession>
<comment type="caution">
    <text evidence="1">The sequence shown here is derived from an EMBL/GenBank/DDBJ whole genome shotgun (WGS) entry which is preliminary data.</text>
</comment>
<dbReference type="Proteomes" id="UP000194236">
    <property type="component" value="Unassembled WGS sequence"/>
</dbReference>
<dbReference type="AlphaFoldDB" id="A0A1Y3BC23"/>
<dbReference type="EMBL" id="MUJZ01027900">
    <property type="protein sequence ID" value="OTF78440.1"/>
    <property type="molecule type" value="Genomic_DNA"/>
</dbReference>
<protein>
    <submittedName>
        <fullName evidence="1">Uncharacterized protein</fullName>
    </submittedName>
</protein>
<dbReference type="OrthoDB" id="6499346at2759"/>
<keyword evidence="2" id="KW-1185">Reference proteome</keyword>
<sequence length="58" mass="6680">MADIQYRWGIVGQGSDVVLAKNLELPQFKVYKHLQRRKVEVLSTGKSFVLFCLPVFLI</sequence>
<evidence type="ECO:0000313" key="2">
    <source>
        <dbReference type="Proteomes" id="UP000194236"/>
    </source>
</evidence>
<organism evidence="1 2">
    <name type="scientific">Euroglyphus maynei</name>
    <name type="common">Mayne's house dust mite</name>
    <dbReference type="NCBI Taxonomy" id="6958"/>
    <lineage>
        <taxon>Eukaryota</taxon>
        <taxon>Metazoa</taxon>
        <taxon>Ecdysozoa</taxon>
        <taxon>Arthropoda</taxon>
        <taxon>Chelicerata</taxon>
        <taxon>Arachnida</taxon>
        <taxon>Acari</taxon>
        <taxon>Acariformes</taxon>
        <taxon>Sarcoptiformes</taxon>
        <taxon>Astigmata</taxon>
        <taxon>Psoroptidia</taxon>
        <taxon>Analgoidea</taxon>
        <taxon>Pyroglyphidae</taxon>
        <taxon>Pyroglyphinae</taxon>
        <taxon>Euroglyphus</taxon>
    </lineage>
</organism>
<proteinExistence type="predicted"/>
<reference evidence="1 2" key="1">
    <citation type="submission" date="2017-03" db="EMBL/GenBank/DDBJ databases">
        <title>Genome Survey of Euroglyphus maynei.</title>
        <authorList>
            <person name="Arlian L.G."/>
            <person name="Morgan M.S."/>
            <person name="Rider S.D."/>
        </authorList>
    </citation>
    <scope>NUCLEOTIDE SEQUENCE [LARGE SCALE GENOMIC DNA]</scope>
    <source>
        <strain evidence="1">Arlian Lab</strain>
        <tissue evidence="1">Whole body</tissue>
    </source>
</reference>
<gene>
    <name evidence="1" type="ORF">BLA29_010291</name>
</gene>
<evidence type="ECO:0000313" key="1">
    <source>
        <dbReference type="EMBL" id="OTF78440.1"/>
    </source>
</evidence>
<name>A0A1Y3BC23_EURMA</name>